<dbReference type="STRING" id="6669.E9GNK7"/>
<dbReference type="InParanoid" id="E9GNK7"/>
<dbReference type="OrthoDB" id="74183at2759"/>
<evidence type="ECO:0000259" key="6">
    <source>
        <dbReference type="Pfam" id="PF04376"/>
    </source>
</evidence>
<dbReference type="PhylomeDB" id="E9GNK7"/>
<dbReference type="Proteomes" id="UP000000305">
    <property type="component" value="Unassembled WGS sequence"/>
</dbReference>
<reference evidence="8 9" key="1">
    <citation type="journal article" date="2011" name="Science">
        <title>The ecoresponsive genome of Daphnia pulex.</title>
        <authorList>
            <person name="Colbourne J.K."/>
            <person name="Pfrender M.E."/>
            <person name="Gilbert D."/>
            <person name="Thomas W.K."/>
            <person name="Tucker A."/>
            <person name="Oakley T.H."/>
            <person name="Tokishita S."/>
            <person name="Aerts A."/>
            <person name="Arnold G.J."/>
            <person name="Basu M.K."/>
            <person name="Bauer D.J."/>
            <person name="Caceres C.E."/>
            <person name="Carmel L."/>
            <person name="Casola C."/>
            <person name="Choi J.H."/>
            <person name="Detter J.C."/>
            <person name="Dong Q."/>
            <person name="Dusheyko S."/>
            <person name="Eads B.D."/>
            <person name="Frohlich T."/>
            <person name="Geiler-Samerotte K.A."/>
            <person name="Gerlach D."/>
            <person name="Hatcher P."/>
            <person name="Jogdeo S."/>
            <person name="Krijgsveld J."/>
            <person name="Kriventseva E.V."/>
            <person name="Kultz D."/>
            <person name="Laforsch C."/>
            <person name="Lindquist E."/>
            <person name="Lopez J."/>
            <person name="Manak J.R."/>
            <person name="Muller J."/>
            <person name="Pangilinan J."/>
            <person name="Patwardhan R.P."/>
            <person name="Pitluck S."/>
            <person name="Pritham E.J."/>
            <person name="Rechtsteiner A."/>
            <person name="Rho M."/>
            <person name="Rogozin I.B."/>
            <person name="Sakarya O."/>
            <person name="Salamov A."/>
            <person name="Schaack S."/>
            <person name="Shapiro H."/>
            <person name="Shiga Y."/>
            <person name="Skalitzky C."/>
            <person name="Smith Z."/>
            <person name="Souvorov A."/>
            <person name="Sung W."/>
            <person name="Tang Z."/>
            <person name="Tsuchiya D."/>
            <person name="Tu H."/>
            <person name="Vos H."/>
            <person name="Wang M."/>
            <person name="Wolf Y.I."/>
            <person name="Yamagata H."/>
            <person name="Yamada T."/>
            <person name="Ye Y."/>
            <person name="Shaw J.R."/>
            <person name="Andrews J."/>
            <person name="Crease T.J."/>
            <person name="Tang H."/>
            <person name="Lucas S.M."/>
            <person name="Robertson H.M."/>
            <person name="Bork P."/>
            <person name="Koonin E.V."/>
            <person name="Zdobnov E.M."/>
            <person name="Grigoriev I.V."/>
            <person name="Lynch M."/>
            <person name="Boore J.L."/>
        </authorList>
    </citation>
    <scope>NUCLEOTIDE SEQUENCE [LARGE SCALE GENOMIC DNA]</scope>
</reference>
<comment type="catalytic activity">
    <reaction evidence="5">
        <text>an N-terminal L-alpha-aminoacyl-[protein] + L-arginyl-tRNA(Arg) = an N-terminal L-arginyl-L-aminoacyl-[protein] + tRNA(Arg) + H(+)</text>
        <dbReference type="Rhea" id="RHEA:10208"/>
        <dbReference type="Rhea" id="RHEA-COMP:9658"/>
        <dbReference type="Rhea" id="RHEA-COMP:9673"/>
        <dbReference type="Rhea" id="RHEA-COMP:10636"/>
        <dbReference type="Rhea" id="RHEA-COMP:10638"/>
        <dbReference type="ChEBI" id="CHEBI:15378"/>
        <dbReference type="ChEBI" id="CHEBI:78442"/>
        <dbReference type="ChEBI" id="CHEBI:78513"/>
        <dbReference type="ChEBI" id="CHEBI:78597"/>
        <dbReference type="ChEBI" id="CHEBI:83562"/>
        <dbReference type="EC" id="2.3.2.8"/>
    </reaction>
</comment>
<evidence type="ECO:0000256" key="3">
    <source>
        <dbReference type="ARBA" id="ARBA00022786"/>
    </source>
</evidence>
<evidence type="ECO:0000256" key="2">
    <source>
        <dbReference type="ARBA" id="ARBA00022679"/>
    </source>
</evidence>
<protein>
    <recommendedName>
        <fullName evidence="5">Arginyl-tRNA--protein transferase 1</fullName>
        <shortName evidence="5">Arginyltransferase 1</shortName>
        <shortName evidence="5">R-transferase 1</shortName>
        <ecNumber evidence="5">2.3.2.8</ecNumber>
    </recommendedName>
    <alternativeName>
        <fullName evidence="5">Arginine-tRNA--protein transferase 1</fullName>
    </alternativeName>
</protein>
<evidence type="ECO:0000313" key="9">
    <source>
        <dbReference type="Proteomes" id="UP000000305"/>
    </source>
</evidence>
<keyword evidence="3 5" id="KW-0833">Ubl conjugation pathway</keyword>
<keyword evidence="9" id="KW-1185">Reference proteome</keyword>
<dbReference type="InterPro" id="IPR007471">
    <property type="entry name" value="N-end_Aminoacyl_Trfase_N"/>
</dbReference>
<evidence type="ECO:0000256" key="4">
    <source>
        <dbReference type="ARBA" id="ARBA00023315"/>
    </source>
</evidence>
<sequence>MNDKENFSIVEYFGNDKGHKCGYCQGSNSNLSHGMWAHTMNIQDYENLINCGWRRSGHYCYKPMMKDTCCPQYTIRCNAKDFQMNPSHKKVLKKVRNYLSKETNFNTKPEKSSKTDHNDCASESLTMIRSHEQHHASPPNKSEVPILSKLSKEKPGSPTILKCNPKTIEEFLDENYHNSSQKLKIKLVESTPTGLKDTLVIAYKLYVKYQIHVHHDKEEECTLEQFKRFLVNSPLQKSHSKSGCSTGYGSFHQQYWIDGELVAVGVVDILPSCLSSVYFFYDPDYNFLSLGTYASLREIAFVRQLGQVDPNFVYYYLGFYIHSCPKMFYKGQYKPSFLLCPETYTFLPFAEAVLKLDRNKYSRLLENVDSSEEKKVLSKVGIVYRRQATTFGIYSSLKRLDEDEVKEIEQYAVLVGNKSASRMLLYRS</sequence>
<dbReference type="InterPro" id="IPR016181">
    <property type="entry name" value="Acyl_CoA_acyltransferase"/>
</dbReference>
<dbReference type="Pfam" id="PF04376">
    <property type="entry name" value="ATE_N"/>
    <property type="match status" value="1"/>
</dbReference>
<dbReference type="FunCoup" id="E9GNK7">
    <property type="interactions" value="2037"/>
</dbReference>
<dbReference type="HOGENOM" id="CLU_020349_1_1_1"/>
<comment type="function">
    <text evidence="5">Involved in the post-translational conjugation of arginine to the N-terminal aspartate or glutamate of a protein. This arginylation is required for degradation of the protein via the ubiquitin pathway.</text>
</comment>
<feature type="domain" description="N-end rule aminoacyl transferase C-terminal" evidence="7">
    <location>
        <begin position="203"/>
        <end position="340"/>
    </location>
</feature>
<name>E9GNK7_DAPPU</name>
<organism evidence="8 9">
    <name type="scientific">Daphnia pulex</name>
    <name type="common">Water flea</name>
    <dbReference type="NCBI Taxonomy" id="6669"/>
    <lineage>
        <taxon>Eukaryota</taxon>
        <taxon>Metazoa</taxon>
        <taxon>Ecdysozoa</taxon>
        <taxon>Arthropoda</taxon>
        <taxon>Crustacea</taxon>
        <taxon>Branchiopoda</taxon>
        <taxon>Diplostraca</taxon>
        <taxon>Cladocera</taxon>
        <taxon>Anomopoda</taxon>
        <taxon>Daphniidae</taxon>
        <taxon>Daphnia</taxon>
    </lineage>
</organism>
<dbReference type="InterPro" id="IPR017137">
    <property type="entry name" value="Arg-tRNA-P_Trfase_1_euk"/>
</dbReference>
<dbReference type="Pfam" id="PF04377">
    <property type="entry name" value="ATE_C"/>
    <property type="match status" value="1"/>
</dbReference>
<evidence type="ECO:0000313" key="8">
    <source>
        <dbReference type="EMBL" id="EFX78786.1"/>
    </source>
</evidence>
<keyword evidence="2 5" id="KW-0808">Transferase</keyword>
<dbReference type="PANTHER" id="PTHR21367">
    <property type="entry name" value="ARGININE-TRNA-PROTEIN TRANSFERASE 1"/>
    <property type="match status" value="1"/>
</dbReference>
<feature type="domain" description="N-end aminoacyl transferase N-terminal" evidence="6">
    <location>
        <begin position="19"/>
        <end position="90"/>
    </location>
</feature>
<dbReference type="EC" id="2.3.2.8" evidence="5"/>
<dbReference type="SUPFAM" id="SSF55729">
    <property type="entry name" value="Acyl-CoA N-acyltransferases (Nat)"/>
    <property type="match status" value="1"/>
</dbReference>
<dbReference type="KEGG" id="dpx:DAPPUDRAFT_188369"/>
<dbReference type="AlphaFoldDB" id="E9GNK7"/>
<dbReference type="OMA" id="KYQTAIH"/>
<evidence type="ECO:0000259" key="7">
    <source>
        <dbReference type="Pfam" id="PF04377"/>
    </source>
</evidence>
<comment type="similarity">
    <text evidence="1 5">Belongs to the R-transferase family.</text>
</comment>
<dbReference type="GO" id="GO:0010498">
    <property type="term" value="P:proteasomal protein catabolic process"/>
    <property type="evidence" value="ECO:0000318"/>
    <property type="project" value="GO_Central"/>
</dbReference>
<keyword evidence="4 5" id="KW-0012">Acyltransferase</keyword>
<accession>E9GNK7</accession>
<dbReference type="PIRSF" id="PIRSF037207">
    <property type="entry name" value="ATE1_euk"/>
    <property type="match status" value="1"/>
</dbReference>
<evidence type="ECO:0000256" key="1">
    <source>
        <dbReference type="ARBA" id="ARBA00009991"/>
    </source>
</evidence>
<dbReference type="PANTHER" id="PTHR21367:SF1">
    <property type="entry name" value="ARGINYL-TRNA--PROTEIN TRANSFERASE 1"/>
    <property type="match status" value="1"/>
</dbReference>
<dbReference type="InterPro" id="IPR007472">
    <property type="entry name" value="N-end_Aminoacyl_Trfase_C"/>
</dbReference>
<gene>
    <name evidence="8" type="ORF">DAPPUDRAFT_188369</name>
</gene>
<proteinExistence type="inferred from homology"/>
<dbReference type="InterPro" id="IPR030700">
    <property type="entry name" value="N-end_Aminoacyl_Trfase"/>
</dbReference>
<dbReference type="eggNOG" id="KOG1193">
    <property type="taxonomic scope" value="Eukaryota"/>
</dbReference>
<dbReference type="EMBL" id="GL732555">
    <property type="protein sequence ID" value="EFX78786.1"/>
    <property type="molecule type" value="Genomic_DNA"/>
</dbReference>
<dbReference type="GO" id="GO:0005737">
    <property type="term" value="C:cytoplasm"/>
    <property type="evidence" value="ECO:0000318"/>
    <property type="project" value="GO_Central"/>
</dbReference>
<evidence type="ECO:0000256" key="5">
    <source>
        <dbReference type="PIRNR" id="PIRNR037207"/>
    </source>
</evidence>
<dbReference type="GO" id="GO:0004057">
    <property type="term" value="F:arginyl-tRNA--protein transferase activity"/>
    <property type="evidence" value="ECO:0000318"/>
    <property type="project" value="GO_Central"/>
</dbReference>